<dbReference type="Proteomes" id="UP000051574">
    <property type="component" value="Unassembled WGS sequence"/>
</dbReference>
<protein>
    <submittedName>
        <fullName evidence="3">Uncharacterized protein</fullName>
    </submittedName>
</protein>
<evidence type="ECO:0000256" key="2">
    <source>
        <dbReference type="SAM" id="MobiDB-lite"/>
    </source>
</evidence>
<feature type="coiled-coil region" evidence="1">
    <location>
        <begin position="22"/>
        <end position="49"/>
    </location>
</feature>
<dbReference type="EMBL" id="LJIG01001128">
    <property type="protein sequence ID" value="KRT85812.1"/>
    <property type="molecule type" value="Genomic_DNA"/>
</dbReference>
<feature type="compositionally biased region" description="Acidic residues" evidence="2">
    <location>
        <begin position="1"/>
        <end position="10"/>
    </location>
</feature>
<dbReference type="AlphaFoldDB" id="A0A0T6BET3"/>
<evidence type="ECO:0000313" key="3">
    <source>
        <dbReference type="EMBL" id="KRT85812.1"/>
    </source>
</evidence>
<comment type="caution">
    <text evidence="3">The sequence shown here is derived from an EMBL/GenBank/DDBJ whole genome shotgun (WGS) entry which is preliminary data.</text>
</comment>
<proteinExistence type="predicted"/>
<feature type="region of interest" description="Disordered" evidence="2">
    <location>
        <begin position="1"/>
        <end position="22"/>
    </location>
</feature>
<sequence>MTVDLEEEQDPPSFKEARKKDKERLQRFMEEEAETITELQRDIEMQLEKNRSRKRKRTATNEENDVDKFIKESTLGTVNKILKEELGTSIPADEAERELG</sequence>
<organism evidence="3 4">
    <name type="scientific">Oryctes borbonicus</name>
    <dbReference type="NCBI Taxonomy" id="1629725"/>
    <lineage>
        <taxon>Eukaryota</taxon>
        <taxon>Metazoa</taxon>
        <taxon>Ecdysozoa</taxon>
        <taxon>Arthropoda</taxon>
        <taxon>Hexapoda</taxon>
        <taxon>Insecta</taxon>
        <taxon>Pterygota</taxon>
        <taxon>Neoptera</taxon>
        <taxon>Endopterygota</taxon>
        <taxon>Coleoptera</taxon>
        <taxon>Polyphaga</taxon>
        <taxon>Scarabaeiformia</taxon>
        <taxon>Scarabaeidae</taxon>
        <taxon>Dynastinae</taxon>
        <taxon>Oryctes</taxon>
    </lineage>
</organism>
<feature type="compositionally biased region" description="Basic and acidic residues" evidence="2">
    <location>
        <begin position="13"/>
        <end position="22"/>
    </location>
</feature>
<gene>
    <name evidence="3" type="ORF">AMK59_742</name>
</gene>
<evidence type="ECO:0000256" key="1">
    <source>
        <dbReference type="SAM" id="Coils"/>
    </source>
</evidence>
<reference evidence="3 4" key="1">
    <citation type="submission" date="2015-09" db="EMBL/GenBank/DDBJ databases">
        <title>Draft genome of the scarab beetle Oryctes borbonicus.</title>
        <authorList>
            <person name="Meyer J.M."/>
            <person name="Markov G.V."/>
            <person name="Baskaran P."/>
            <person name="Herrmann M."/>
            <person name="Sommer R.J."/>
            <person name="Roedelsperger C."/>
        </authorList>
    </citation>
    <scope>NUCLEOTIDE SEQUENCE [LARGE SCALE GENOMIC DNA]</scope>
    <source>
        <strain evidence="3">OB123</strain>
        <tissue evidence="3">Whole animal</tissue>
    </source>
</reference>
<feature type="non-terminal residue" evidence="3">
    <location>
        <position position="100"/>
    </location>
</feature>
<keyword evidence="4" id="KW-1185">Reference proteome</keyword>
<name>A0A0T6BET3_9SCAR</name>
<keyword evidence="1" id="KW-0175">Coiled coil</keyword>
<accession>A0A0T6BET3</accession>
<dbReference type="OrthoDB" id="511529at2759"/>
<evidence type="ECO:0000313" key="4">
    <source>
        <dbReference type="Proteomes" id="UP000051574"/>
    </source>
</evidence>